<dbReference type="SMART" id="SM00992">
    <property type="entry name" value="YccV-like"/>
    <property type="match status" value="1"/>
</dbReference>
<dbReference type="InterPro" id="IPR011722">
    <property type="entry name" value="Hemimethylated_DNA-bd_dom"/>
</dbReference>
<gene>
    <name evidence="2" type="primary">CLPF</name>
    <name evidence="2" type="ORF">SNAT2548_LOCUS9695</name>
</gene>
<dbReference type="InterPro" id="IPR053189">
    <property type="entry name" value="Clp_protease_adapter_ClpF"/>
</dbReference>
<evidence type="ECO:0000313" key="2">
    <source>
        <dbReference type="EMBL" id="CAE7233044.1"/>
    </source>
</evidence>
<dbReference type="OrthoDB" id="441406at2759"/>
<dbReference type="GO" id="GO:0003677">
    <property type="term" value="F:DNA binding"/>
    <property type="evidence" value="ECO:0007669"/>
    <property type="project" value="InterPro"/>
</dbReference>
<dbReference type="PANTHER" id="PTHR48439">
    <property type="entry name" value="HEMIMETHYLATED DNA-BINDING DOMAIN-CONTAINING PROTEIN"/>
    <property type="match status" value="1"/>
</dbReference>
<comment type="caution">
    <text evidence="2">The sequence shown here is derived from an EMBL/GenBank/DDBJ whole genome shotgun (WGS) entry which is preliminary data.</text>
</comment>
<dbReference type="InterPro" id="IPR036623">
    <property type="entry name" value="Hemimethylated_DNA-bd_sf"/>
</dbReference>
<name>A0A812KNI4_9DINO</name>
<accession>A0A812KNI4</accession>
<dbReference type="EMBL" id="CAJNDS010000777">
    <property type="protein sequence ID" value="CAE7233044.1"/>
    <property type="molecule type" value="Genomic_DNA"/>
</dbReference>
<dbReference type="AlphaFoldDB" id="A0A812KNI4"/>
<sequence>MDRLAAPWTVRPAPGLSILSRAPARARVAGAGAAHLHGNHGSLFPWASHRAALAGVATVGLRSLTRRQGAAVFAEAEGEGASGESDSVSSLLAALQGSWEDDVGLSISVKGTDVNFGDGTGPWEVSQKGSSLFLRGTRFIGSADAPAWEFPNGVQRTWSRPEPLSPEQENWRGIFLEYKAERLQLRRQLWASLVVEDSSRAEQLLELWNSGNVSGHDGSEYSLEQQARLSAGRFIVPGTCFLHRRYGYRAVVVCCEPWCNAGKAWKRMMGVSSLPRGELQPFYHCLVDERDRPGAQITFVGEENVAPTEEELQIQHPLVKTLLIRCDELNSYLPSPRLEQALSSQRQGQTFQWNF</sequence>
<evidence type="ECO:0000313" key="3">
    <source>
        <dbReference type="Proteomes" id="UP000604046"/>
    </source>
</evidence>
<dbReference type="Gene3D" id="2.30.30.390">
    <property type="entry name" value="Hemimethylated DNA-binding domain"/>
    <property type="match status" value="1"/>
</dbReference>
<dbReference type="NCBIfam" id="TIGR02097">
    <property type="entry name" value="yccV"/>
    <property type="match status" value="1"/>
</dbReference>
<reference evidence="2" key="1">
    <citation type="submission" date="2021-02" db="EMBL/GenBank/DDBJ databases">
        <authorList>
            <person name="Dougan E. K."/>
            <person name="Rhodes N."/>
            <person name="Thang M."/>
            <person name="Chan C."/>
        </authorList>
    </citation>
    <scope>NUCLEOTIDE SEQUENCE</scope>
</reference>
<protein>
    <submittedName>
        <fullName evidence="2">CLPF protein</fullName>
    </submittedName>
</protein>
<feature type="domain" description="Hemimethylated DNA-binding" evidence="1">
    <location>
        <begin position="231"/>
        <end position="335"/>
    </location>
</feature>
<dbReference type="SUPFAM" id="SSF141255">
    <property type="entry name" value="YccV-like"/>
    <property type="match status" value="1"/>
</dbReference>
<dbReference type="Pfam" id="PF08755">
    <property type="entry name" value="YccV-like"/>
    <property type="match status" value="1"/>
</dbReference>
<organism evidence="2 3">
    <name type="scientific">Symbiodinium natans</name>
    <dbReference type="NCBI Taxonomy" id="878477"/>
    <lineage>
        <taxon>Eukaryota</taxon>
        <taxon>Sar</taxon>
        <taxon>Alveolata</taxon>
        <taxon>Dinophyceae</taxon>
        <taxon>Suessiales</taxon>
        <taxon>Symbiodiniaceae</taxon>
        <taxon>Symbiodinium</taxon>
    </lineage>
</organism>
<dbReference type="PANTHER" id="PTHR48439:SF1">
    <property type="entry name" value="HEMIMETHYLATED DNA-BINDING DOMAIN-CONTAINING PROTEIN"/>
    <property type="match status" value="1"/>
</dbReference>
<keyword evidence="3" id="KW-1185">Reference proteome</keyword>
<evidence type="ECO:0000259" key="1">
    <source>
        <dbReference type="SMART" id="SM00992"/>
    </source>
</evidence>
<proteinExistence type="predicted"/>
<dbReference type="Proteomes" id="UP000604046">
    <property type="component" value="Unassembled WGS sequence"/>
</dbReference>